<dbReference type="EMBL" id="JAVRBK010000002">
    <property type="protein sequence ID" value="KAK5647342.1"/>
    <property type="molecule type" value="Genomic_DNA"/>
</dbReference>
<name>A0AAN7ZKW1_9COLE</name>
<dbReference type="AlphaFoldDB" id="A0AAN7ZKW1"/>
<evidence type="ECO:0000313" key="6">
    <source>
        <dbReference type="EMBL" id="KAK5647342.1"/>
    </source>
</evidence>
<evidence type="ECO:0000256" key="5">
    <source>
        <dbReference type="ARBA" id="ARBA00039509"/>
    </source>
</evidence>
<dbReference type="GO" id="GO:0033108">
    <property type="term" value="P:mitochondrial respiratory chain complex assembly"/>
    <property type="evidence" value="ECO:0007669"/>
    <property type="project" value="TreeGrafter"/>
</dbReference>
<keyword evidence="3" id="KW-1015">Disulfide bond</keyword>
<evidence type="ECO:0000256" key="1">
    <source>
        <dbReference type="ARBA" id="ARBA00004569"/>
    </source>
</evidence>
<dbReference type="GO" id="GO:0005758">
    <property type="term" value="C:mitochondrial intermembrane space"/>
    <property type="evidence" value="ECO:0007669"/>
    <property type="project" value="UniProtKB-SubCell"/>
</dbReference>
<keyword evidence="7" id="KW-1185">Reference proteome</keyword>
<evidence type="ECO:0000256" key="4">
    <source>
        <dbReference type="ARBA" id="ARBA00038205"/>
    </source>
</evidence>
<keyword evidence="2" id="KW-0496">Mitochondrion</keyword>
<dbReference type="PANTHER" id="PTHR46811:SF1">
    <property type="entry name" value="COILED-COIL-HELIX-COILED-COIL-HELIX DOMAIN-CONTAINING PROTEIN 7"/>
    <property type="match status" value="1"/>
</dbReference>
<evidence type="ECO:0000256" key="2">
    <source>
        <dbReference type="ARBA" id="ARBA00023128"/>
    </source>
</evidence>
<dbReference type="PANTHER" id="PTHR46811">
    <property type="entry name" value="COILED-COIL-HELIX-COILED-COIL-HELIX DOMAIN-CONTAINING PROTEIN 7"/>
    <property type="match status" value="1"/>
</dbReference>
<dbReference type="InterPro" id="IPR009069">
    <property type="entry name" value="Cys_alpha_HP_mot_SF"/>
</dbReference>
<reference evidence="6 7" key="1">
    <citation type="journal article" date="2024" name="Insects">
        <title>An Improved Chromosome-Level Genome Assembly of the Firefly Pyrocoelia pectoralis.</title>
        <authorList>
            <person name="Fu X."/>
            <person name="Meyer-Rochow V.B."/>
            <person name="Ballantyne L."/>
            <person name="Zhu X."/>
        </authorList>
    </citation>
    <scope>NUCLEOTIDE SEQUENCE [LARGE SCALE GENOMIC DNA]</scope>
    <source>
        <strain evidence="6">XCY_ONT2</strain>
    </source>
</reference>
<proteinExistence type="inferred from homology"/>
<evidence type="ECO:0000256" key="3">
    <source>
        <dbReference type="ARBA" id="ARBA00023157"/>
    </source>
</evidence>
<dbReference type="SUPFAM" id="SSF47072">
    <property type="entry name" value="Cysteine alpha-hairpin motif"/>
    <property type="match status" value="1"/>
</dbReference>
<comment type="caution">
    <text evidence="6">The sequence shown here is derived from an EMBL/GenBank/DDBJ whole genome shotgun (WGS) entry which is preliminary data.</text>
</comment>
<dbReference type="PROSITE" id="PS51808">
    <property type="entry name" value="CHCH"/>
    <property type="match status" value="1"/>
</dbReference>
<accession>A0AAN7ZKW1</accession>
<evidence type="ECO:0000313" key="7">
    <source>
        <dbReference type="Proteomes" id="UP001329430"/>
    </source>
</evidence>
<gene>
    <name evidence="6" type="ORF">RI129_002234</name>
</gene>
<comment type="similarity">
    <text evidence="4">Belongs to the CHCHD7 family.</text>
</comment>
<organism evidence="6 7">
    <name type="scientific">Pyrocoelia pectoralis</name>
    <dbReference type="NCBI Taxonomy" id="417401"/>
    <lineage>
        <taxon>Eukaryota</taxon>
        <taxon>Metazoa</taxon>
        <taxon>Ecdysozoa</taxon>
        <taxon>Arthropoda</taxon>
        <taxon>Hexapoda</taxon>
        <taxon>Insecta</taxon>
        <taxon>Pterygota</taxon>
        <taxon>Neoptera</taxon>
        <taxon>Endopterygota</taxon>
        <taxon>Coleoptera</taxon>
        <taxon>Polyphaga</taxon>
        <taxon>Elateriformia</taxon>
        <taxon>Elateroidea</taxon>
        <taxon>Lampyridae</taxon>
        <taxon>Lampyrinae</taxon>
        <taxon>Pyrocoelia</taxon>
    </lineage>
</organism>
<sequence>MKYDQEKYNPCLKEQQITYKCFDKFNYDKEKCELEIYNYKECKSFWHRVKGDRKRKGIKPYLPDPEEREQIKLQYMKSKPT</sequence>
<dbReference type="Proteomes" id="UP001329430">
    <property type="component" value="Chromosome 2"/>
</dbReference>
<dbReference type="InterPro" id="IPR051040">
    <property type="entry name" value="COX23"/>
</dbReference>
<protein>
    <recommendedName>
        <fullName evidence="5">Coiled-coil-helix-coiled-coil-helix domain-containing protein 7</fullName>
    </recommendedName>
</protein>
<comment type="subcellular location">
    <subcellularLocation>
        <location evidence="1">Mitochondrion intermembrane space</location>
    </subcellularLocation>
</comment>